<organism evidence="1 2">
    <name type="scientific">Parabacteroides distasonis</name>
    <dbReference type="NCBI Taxonomy" id="823"/>
    <lineage>
        <taxon>Bacteria</taxon>
        <taxon>Pseudomonadati</taxon>
        <taxon>Bacteroidota</taxon>
        <taxon>Bacteroidia</taxon>
        <taxon>Bacteroidales</taxon>
        <taxon>Tannerellaceae</taxon>
        <taxon>Parabacteroides</taxon>
    </lineage>
</organism>
<proteinExistence type="predicted"/>
<dbReference type="Proteomes" id="UP000095455">
    <property type="component" value="Unassembled WGS sequence"/>
</dbReference>
<dbReference type="AlphaFoldDB" id="A0A8D9LE39"/>
<comment type="caution">
    <text evidence="1">The sequence shown here is derived from an EMBL/GenBank/DDBJ whole genome shotgun (WGS) entry which is preliminary data.</text>
</comment>
<protein>
    <submittedName>
        <fullName evidence="1">Uncharacterized protein</fullName>
    </submittedName>
</protein>
<dbReference type="EMBL" id="CYYK01000023">
    <property type="protein sequence ID" value="CUP25419.1"/>
    <property type="molecule type" value="Genomic_DNA"/>
</dbReference>
<evidence type="ECO:0000313" key="2">
    <source>
        <dbReference type="Proteomes" id="UP000095455"/>
    </source>
</evidence>
<accession>A0A8D9LE39</accession>
<name>A0A8D9LE39_PARDI</name>
<gene>
    <name evidence="1" type="ORF">ERS852380_04239</name>
</gene>
<evidence type="ECO:0000313" key="1">
    <source>
        <dbReference type="EMBL" id="CUP25419.1"/>
    </source>
</evidence>
<reference evidence="1 2" key="1">
    <citation type="submission" date="2015-09" db="EMBL/GenBank/DDBJ databases">
        <authorList>
            <consortium name="Pathogen Informatics"/>
        </authorList>
    </citation>
    <scope>NUCLEOTIDE SEQUENCE [LARGE SCALE GENOMIC DNA]</scope>
    <source>
        <strain evidence="1 2">2789STDY5608822</strain>
    </source>
</reference>
<sequence length="59" mass="6368">MITGIDTVSFTLRMILTYVSRILSKSSVSSVSMKNTFNSKASAPANSIWRAKSIQASAL</sequence>